<protein>
    <recommendedName>
        <fullName evidence="5">TerB family tellurite resistance protein</fullName>
    </recommendedName>
</protein>
<reference evidence="1" key="3">
    <citation type="submission" date="2019-09" db="EMBL/GenBank/DDBJ databases">
        <authorList>
            <person name="Zhang D.-C."/>
        </authorList>
    </citation>
    <scope>NUCLEOTIDE SEQUENCE</scope>
    <source>
        <strain evidence="1">RU-4-M-4</strain>
    </source>
</reference>
<reference evidence="1 4" key="1">
    <citation type="journal article" date="2015" name="Int. J. Syst. Evol. Microbiol.">
        <title>Algibacter amylolyticus sp. nov., isolated from intertidal sediment.</title>
        <authorList>
            <person name="Zhang D.C."/>
            <person name="Wu J."/>
            <person name="Neuner K."/>
            <person name="Yao J."/>
            <person name="Margesin R."/>
        </authorList>
    </citation>
    <scope>NUCLEOTIDE SEQUENCE [LARGE SCALE GENOMIC DNA]</scope>
    <source>
        <strain evidence="1 4">RU-4-M-4</strain>
    </source>
</reference>
<dbReference type="Proteomes" id="UP000322315">
    <property type="component" value="Unassembled WGS sequence"/>
</dbReference>
<dbReference type="InterPro" id="IPR029024">
    <property type="entry name" value="TerB-like"/>
</dbReference>
<evidence type="ECO:0000313" key="4">
    <source>
        <dbReference type="Proteomes" id="UP000322315"/>
    </source>
</evidence>
<dbReference type="RefSeq" id="WP_144116027.1">
    <property type="nucleotide sequence ID" value="NZ_JACHGE010000003.1"/>
</dbReference>
<proteinExistence type="predicted"/>
<dbReference type="Gene3D" id="1.10.3680.10">
    <property type="entry name" value="TerB-like"/>
    <property type="match status" value="1"/>
</dbReference>
<keyword evidence="3" id="KW-1185">Reference proteome</keyword>
<comment type="caution">
    <text evidence="1">The sequence shown here is derived from an EMBL/GenBank/DDBJ whole genome shotgun (WGS) entry which is preliminary data.</text>
</comment>
<organism evidence="1 4">
    <name type="scientific">Algibacter amylolyticus</name>
    <dbReference type="NCBI Taxonomy" id="1608400"/>
    <lineage>
        <taxon>Bacteria</taxon>
        <taxon>Pseudomonadati</taxon>
        <taxon>Bacteroidota</taxon>
        <taxon>Flavobacteriia</taxon>
        <taxon>Flavobacteriales</taxon>
        <taxon>Flavobacteriaceae</taxon>
        <taxon>Algibacter</taxon>
    </lineage>
</organism>
<gene>
    <name evidence="1" type="ORF">F2B50_07300</name>
    <name evidence="2" type="ORF">FPF71_07300</name>
</gene>
<dbReference type="OrthoDB" id="9770030at2"/>
<accession>A0A5M7B8K9</accession>
<evidence type="ECO:0000313" key="2">
    <source>
        <dbReference type="EMBL" id="TSJ80007.1"/>
    </source>
</evidence>
<sequence length="113" mass="13319">MEKPSTWTKDELLAYILIYISHADLEESKKEKEYILSRVDKTVYKRVSAQFEKDNDYQSIQNIIEAVKTHDYYRNDLADLFADIKLMAFADGDFDVMEQIIFSQLKKVLAIKE</sequence>
<dbReference type="Proteomes" id="UP000315145">
    <property type="component" value="Unassembled WGS sequence"/>
</dbReference>
<dbReference type="SUPFAM" id="SSF158682">
    <property type="entry name" value="TerB-like"/>
    <property type="match status" value="1"/>
</dbReference>
<dbReference type="EMBL" id="VMBF01000003">
    <property type="protein sequence ID" value="TSJ80007.1"/>
    <property type="molecule type" value="Genomic_DNA"/>
</dbReference>
<evidence type="ECO:0000313" key="3">
    <source>
        <dbReference type="Proteomes" id="UP000315145"/>
    </source>
</evidence>
<evidence type="ECO:0000313" key="1">
    <source>
        <dbReference type="EMBL" id="KAA5825709.1"/>
    </source>
</evidence>
<reference evidence="2 3" key="2">
    <citation type="submission" date="2019-07" db="EMBL/GenBank/DDBJ databases">
        <title>Algibacter marinivivus sp. nov., isolated from the surface of a marine red alga.</title>
        <authorList>
            <person name="Zhong X."/>
            <person name="Xu W."/>
            <person name="Zhang Y."/>
            <person name="Zhang Q."/>
            <person name="Du Z."/>
        </authorList>
    </citation>
    <scope>NUCLEOTIDE SEQUENCE [LARGE SCALE GENOMIC DNA]</scope>
    <source>
        <strain evidence="2 3">RU-4-M-4</strain>
    </source>
</reference>
<evidence type="ECO:0008006" key="5">
    <source>
        <dbReference type="Google" id="ProtNLM"/>
    </source>
</evidence>
<name>A0A5M7B8K9_9FLAO</name>
<dbReference type="AlphaFoldDB" id="A0A5M7B8K9"/>
<dbReference type="EMBL" id="VWRS01000003">
    <property type="protein sequence ID" value="KAA5825709.1"/>
    <property type="molecule type" value="Genomic_DNA"/>
</dbReference>